<reference evidence="1" key="1">
    <citation type="submission" date="2018-05" db="EMBL/GenBank/DDBJ databases">
        <authorList>
            <person name="Lanie J.A."/>
            <person name="Ng W.-L."/>
            <person name="Kazmierczak K.M."/>
            <person name="Andrzejewski T.M."/>
            <person name="Davidsen T.M."/>
            <person name="Wayne K.J."/>
            <person name="Tettelin H."/>
            <person name="Glass J.I."/>
            <person name="Rusch D."/>
            <person name="Podicherti R."/>
            <person name="Tsui H.-C.T."/>
            <person name="Winkler M.E."/>
        </authorList>
    </citation>
    <scope>NUCLEOTIDE SEQUENCE</scope>
</reference>
<evidence type="ECO:0000313" key="1">
    <source>
        <dbReference type="EMBL" id="SVA14067.1"/>
    </source>
</evidence>
<organism evidence="1">
    <name type="scientific">marine metagenome</name>
    <dbReference type="NCBI Taxonomy" id="408172"/>
    <lineage>
        <taxon>unclassified sequences</taxon>
        <taxon>metagenomes</taxon>
        <taxon>ecological metagenomes</taxon>
    </lineage>
</organism>
<name>A0A381TH19_9ZZZZ</name>
<sequence>MKRQEGGPVKDASGKFWQKNENNKGIIFKYFNGELQ</sequence>
<dbReference type="AlphaFoldDB" id="A0A381TH19"/>
<gene>
    <name evidence="1" type="ORF">METZ01_LOCUS66921</name>
</gene>
<proteinExistence type="predicted"/>
<accession>A0A381TH19</accession>
<dbReference type="EMBL" id="UINC01004402">
    <property type="protein sequence ID" value="SVA14067.1"/>
    <property type="molecule type" value="Genomic_DNA"/>
</dbReference>
<protein>
    <submittedName>
        <fullName evidence="1">Uncharacterized protein</fullName>
    </submittedName>
</protein>